<dbReference type="InterPro" id="IPR050351">
    <property type="entry name" value="BphY/WalK/GraS-like"/>
</dbReference>
<evidence type="ECO:0000256" key="3">
    <source>
        <dbReference type="ARBA" id="ARBA00012438"/>
    </source>
</evidence>
<evidence type="ECO:0000256" key="8">
    <source>
        <dbReference type="ARBA" id="ARBA00022989"/>
    </source>
</evidence>
<keyword evidence="14" id="KW-1185">Reference proteome</keyword>
<feature type="domain" description="Histidine kinase" evidence="12">
    <location>
        <begin position="121"/>
        <end position="327"/>
    </location>
</feature>
<evidence type="ECO:0000256" key="9">
    <source>
        <dbReference type="ARBA" id="ARBA00023012"/>
    </source>
</evidence>
<dbReference type="RefSeq" id="WP_126807344.1">
    <property type="nucleotide sequence ID" value="NZ_NGKA01000003.1"/>
</dbReference>
<feature type="transmembrane region" description="Helical" evidence="11">
    <location>
        <begin position="35"/>
        <end position="58"/>
    </location>
</feature>
<keyword evidence="10 11" id="KW-0472">Membrane</keyword>
<dbReference type="InterPro" id="IPR004358">
    <property type="entry name" value="Sig_transdc_His_kin-like_C"/>
</dbReference>
<evidence type="ECO:0000259" key="12">
    <source>
        <dbReference type="PROSITE" id="PS50109"/>
    </source>
</evidence>
<reference evidence="13 14" key="1">
    <citation type="submission" date="2017-05" db="EMBL/GenBank/DDBJ databases">
        <title>Vagococcus spp. assemblies.</title>
        <authorList>
            <person name="Gulvik C.A."/>
        </authorList>
    </citation>
    <scope>NUCLEOTIDE SEQUENCE [LARGE SCALE GENOMIC DNA]</scope>
    <source>
        <strain evidence="13 14">CCUG 51432</strain>
    </source>
</reference>
<dbReference type="SMART" id="SM00387">
    <property type="entry name" value="HATPase_c"/>
    <property type="match status" value="1"/>
</dbReference>
<evidence type="ECO:0000256" key="2">
    <source>
        <dbReference type="ARBA" id="ARBA00004651"/>
    </source>
</evidence>
<dbReference type="Pfam" id="PF02518">
    <property type="entry name" value="HATPase_c"/>
    <property type="match status" value="1"/>
</dbReference>
<dbReference type="Gene3D" id="3.30.565.10">
    <property type="entry name" value="Histidine kinase-like ATPase, C-terminal domain"/>
    <property type="match status" value="1"/>
</dbReference>
<dbReference type="PANTHER" id="PTHR45453">
    <property type="entry name" value="PHOSPHATE REGULON SENSOR PROTEIN PHOR"/>
    <property type="match status" value="1"/>
</dbReference>
<dbReference type="EMBL" id="NGKA01000003">
    <property type="protein sequence ID" value="RSU14360.1"/>
    <property type="molecule type" value="Genomic_DNA"/>
</dbReference>
<dbReference type="InterPro" id="IPR003594">
    <property type="entry name" value="HATPase_dom"/>
</dbReference>
<dbReference type="OrthoDB" id="9780487at2"/>
<dbReference type="GO" id="GO:0000155">
    <property type="term" value="F:phosphorelay sensor kinase activity"/>
    <property type="evidence" value="ECO:0007669"/>
    <property type="project" value="TreeGrafter"/>
</dbReference>
<keyword evidence="4" id="KW-1003">Cell membrane</keyword>
<evidence type="ECO:0000256" key="7">
    <source>
        <dbReference type="ARBA" id="ARBA00022777"/>
    </source>
</evidence>
<keyword evidence="5" id="KW-0808">Transferase</keyword>
<organism evidence="13 14">
    <name type="scientific">Vagococcus elongatus</name>
    <dbReference type="NCBI Taxonomy" id="180344"/>
    <lineage>
        <taxon>Bacteria</taxon>
        <taxon>Bacillati</taxon>
        <taxon>Bacillota</taxon>
        <taxon>Bacilli</taxon>
        <taxon>Lactobacillales</taxon>
        <taxon>Enterococcaceae</taxon>
        <taxon>Vagococcus</taxon>
    </lineage>
</organism>
<evidence type="ECO:0000256" key="11">
    <source>
        <dbReference type="SAM" id="Phobius"/>
    </source>
</evidence>
<protein>
    <recommendedName>
        <fullName evidence="3">histidine kinase</fullName>
        <ecNumber evidence="3">2.7.13.3</ecNumber>
    </recommendedName>
</protein>
<dbReference type="AlphaFoldDB" id="A0A430B216"/>
<sequence>MIKVFLRHQLPYICLYILSVSLLGGIFWLDGYRNWQVLLYGALLSVTLLLIYLIVYFFSHHQLYKMLGDKDQKLLFDTSRKDISFFSKQVNELLLTQQKMSYDEMVKIRDSREEHLKFIHLWVHQMKTPLAVIDLMIQSGELDKQNLLEETEKINDGLRMALNMARIESFETDFVIEKSSLNHIVHEVIQEQKRNFIRHRVYPKVLFHQEYFVETDKKWLQFSLYQIVSNSIKYSSGKGTSIEFDVIKKGDNLQLVIRDYGAGIAPEDLPRVFDPFFTGSQGRIHQEATGMGLYLVREIFEQLDHQIEIESDVGKGTTVRLMFSNFMTEM</sequence>
<comment type="catalytic activity">
    <reaction evidence="1">
        <text>ATP + protein L-histidine = ADP + protein N-phospho-L-histidine.</text>
        <dbReference type="EC" id="2.7.13.3"/>
    </reaction>
</comment>
<dbReference type="EC" id="2.7.13.3" evidence="3"/>
<evidence type="ECO:0000256" key="5">
    <source>
        <dbReference type="ARBA" id="ARBA00022679"/>
    </source>
</evidence>
<dbReference type="GO" id="GO:0016036">
    <property type="term" value="P:cellular response to phosphate starvation"/>
    <property type="evidence" value="ECO:0007669"/>
    <property type="project" value="TreeGrafter"/>
</dbReference>
<dbReference type="GO" id="GO:0005886">
    <property type="term" value="C:plasma membrane"/>
    <property type="evidence" value="ECO:0007669"/>
    <property type="project" value="UniProtKB-SubCell"/>
</dbReference>
<keyword evidence="7" id="KW-0418">Kinase</keyword>
<keyword evidence="8 11" id="KW-1133">Transmembrane helix</keyword>
<dbReference type="SUPFAM" id="SSF55874">
    <property type="entry name" value="ATPase domain of HSP90 chaperone/DNA topoisomerase II/histidine kinase"/>
    <property type="match status" value="1"/>
</dbReference>
<evidence type="ECO:0000313" key="13">
    <source>
        <dbReference type="EMBL" id="RSU14360.1"/>
    </source>
</evidence>
<dbReference type="GO" id="GO:0004721">
    <property type="term" value="F:phosphoprotein phosphatase activity"/>
    <property type="evidence" value="ECO:0007669"/>
    <property type="project" value="TreeGrafter"/>
</dbReference>
<evidence type="ECO:0000256" key="4">
    <source>
        <dbReference type="ARBA" id="ARBA00022475"/>
    </source>
</evidence>
<comment type="subcellular location">
    <subcellularLocation>
        <location evidence="2">Cell membrane</location>
        <topology evidence="2">Multi-pass membrane protein</topology>
    </subcellularLocation>
</comment>
<gene>
    <name evidence="13" type="ORF">CBF29_03415</name>
</gene>
<dbReference type="InterPro" id="IPR036890">
    <property type="entry name" value="HATPase_C_sf"/>
</dbReference>
<accession>A0A430B216</accession>
<comment type="caution">
    <text evidence="13">The sequence shown here is derived from an EMBL/GenBank/DDBJ whole genome shotgun (WGS) entry which is preliminary data.</text>
</comment>
<evidence type="ECO:0000256" key="10">
    <source>
        <dbReference type="ARBA" id="ARBA00023136"/>
    </source>
</evidence>
<dbReference type="PROSITE" id="PS50109">
    <property type="entry name" value="HIS_KIN"/>
    <property type="match status" value="1"/>
</dbReference>
<dbReference type="Proteomes" id="UP000287605">
    <property type="component" value="Unassembled WGS sequence"/>
</dbReference>
<name>A0A430B216_9ENTE</name>
<keyword evidence="9" id="KW-0902">Two-component regulatory system</keyword>
<dbReference type="InterPro" id="IPR005467">
    <property type="entry name" value="His_kinase_dom"/>
</dbReference>
<keyword evidence="6 11" id="KW-0812">Transmembrane</keyword>
<evidence type="ECO:0000313" key="14">
    <source>
        <dbReference type="Proteomes" id="UP000287605"/>
    </source>
</evidence>
<proteinExistence type="predicted"/>
<evidence type="ECO:0000256" key="6">
    <source>
        <dbReference type="ARBA" id="ARBA00022692"/>
    </source>
</evidence>
<evidence type="ECO:0000256" key="1">
    <source>
        <dbReference type="ARBA" id="ARBA00000085"/>
    </source>
</evidence>
<dbReference type="PRINTS" id="PR00344">
    <property type="entry name" value="BCTRLSENSOR"/>
</dbReference>
<dbReference type="PANTHER" id="PTHR45453:SF2">
    <property type="entry name" value="HISTIDINE KINASE"/>
    <property type="match status" value="1"/>
</dbReference>
<feature type="transmembrane region" description="Helical" evidence="11">
    <location>
        <begin position="12"/>
        <end position="29"/>
    </location>
</feature>